<comment type="caution">
    <text evidence="2">The sequence shown here is derived from an EMBL/GenBank/DDBJ whole genome shotgun (WGS) entry which is preliminary data.</text>
</comment>
<dbReference type="InterPro" id="IPR029063">
    <property type="entry name" value="SAM-dependent_MTases_sf"/>
</dbReference>
<evidence type="ECO:0000313" key="3">
    <source>
        <dbReference type="Proteomes" id="UP000293874"/>
    </source>
</evidence>
<keyword evidence="3" id="KW-1185">Reference proteome</keyword>
<keyword evidence="2" id="KW-0489">Methyltransferase</keyword>
<dbReference type="GO" id="GO:0032259">
    <property type="term" value="P:methylation"/>
    <property type="evidence" value="ECO:0007669"/>
    <property type="project" value="UniProtKB-KW"/>
</dbReference>
<sequence length="225" mass="25066">MERQIIPTADGSVTISIPASGITYHSKHGAIQESMHVFIGAGLHYILAKGITHNPLRILEMGFGTGLNALLVLQESIRTGSSVHYETIEAFPLENVVYTRLNYCDQLQAPELQPQFLRLHESAWDITHTVTDRFSFLKRNTTLEKFNSPGLFDLIFYDAFAPSAQPELWTEDVFRKLFDLLNPGGILTTYCSKGDVRRAMLAAGFTVEKIPGPPGKREMVRAGKA</sequence>
<dbReference type="RefSeq" id="WP_130542069.1">
    <property type="nucleotide sequence ID" value="NZ_CP042431.1"/>
</dbReference>
<dbReference type="OrthoDB" id="9786494at2"/>
<protein>
    <submittedName>
        <fullName evidence="2">tRNA U34 5-methylaminomethyl-2-thiouridine-forming methyltransferase MnmC</fullName>
    </submittedName>
</protein>
<organism evidence="2 3">
    <name type="scientific">Pseudobacter ginsenosidimutans</name>
    <dbReference type="NCBI Taxonomy" id="661488"/>
    <lineage>
        <taxon>Bacteria</taxon>
        <taxon>Pseudomonadati</taxon>
        <taxon>Bacteroidota</taxon>
        <taxon>Chitinophagia</taxon>
        <taxon>Chitinophagales</taxon>
        <taxon>Chitinophagaceae</taxon>
        <taxon>Pseudobacter</taxon>
    </lineage>
</organism>
<dbReference type="PANTHER" id="PTHR39963:SF1">
    <property type="entry name" value="MNMC-LIKE METHYLTRANSFERASE DOMAIN-CONTAINING PROTEIN"/>
    <property type="match status" value="1"/>
</dbReference>
<dbReference type="GO" id="GO:0016645">
    <property type="term" value="F:oxidoreductase activity, acting on the CH-NH group of donors"/>
    <property type="evidence" value="ECO:0007669"/>
    <property type="project" value="InterPro"/>
</dbReference>
<dbReference type="Gene3D" id="3.40.50.150">
    <property type="entry name" value="Vaccinia Virus protein VP39"/>
    <property type="match status" value="1"/>
</dbReference>
<dbReference type="GO" id="GO:0004808">
    <property type="term" value="F:tRNA (5-methylaminomethyl-2-thiouridylate)(34)-methyltransferase activity"/>
    <property type="evidence" value="ECO:0007669"/>
    <property type="project" value="InterPro"/>
</dbReference>
<gene>
    <name evidence="2" type="ORF">EV199_3484</name>
</gene>
<dbReference type="InterPro" id="IPR047785">
    <property type="entry name" value="tRNA_MNMC2"/>
</dbReference>
<dbReference type="NCBIfam" id="NF033855">
    <property type="entry name" value="tRNA_MNMC2"/>
    <property type="match status" value="1"/>
</dbReference>
<name>A0A4Q7MUF1_9BACT</name>
<accession>A0A4Q7MUF1</accession>
<dbReference type="Pfam" id="PF05430">
    <property type="entry name" value="Methyltransf_30"/>
    <property type="match status" value="1"/>
</dbReference>
<dbReference type="Proteomes" id="UP000293874">
    <property type="component" value="Unassembled WGS sequence"/>
</dbReference>
<proteinExistence type="predicted"/>
<dbReference type="SUPFAM" id="SSF53335">
    <property type="entry name" value="S-adenosyl-L-methionine-dependent methyltransferases"/>
    <property type="match status" value="1"/>
</dbReference>
<evidence type="ECO:0000259" key="1">
    <source>
        <dbReference type="Pfam" id="PF05430"/>
    </source>
</evidence>
<reference evidence="2 3" key="1">
    <citation type="submission" date="2019-02" db="EMBL/GenBank/DDBJ databases">
        <title>Genomic Encyclopedia of Type Strains, Phase IV (KMG-IV): sequencing the most valuable type-strain genomes for metagenomic binning, comparative biology and taxonomic classification.</title>
        <authorList>
            <person name="Goeker M."/>
        </authorList>
    </citation>
    <scope>NUCLEOTIDE SEQUENCE [LARGE SCALE GENOMIC DNA]</scope>
    <source>
        <strain evidence="2 3">DSM 18116</strain>
    </source>
</reference>
<evidence type="ECO:0000313" key="2">
    <source>
        <dbReference type="EMBL" id="RZS71579.1"/>
    </source>
</evidence>
<dbReference type="PANTHER" id="PTHR39963">
    <property type="entry name" value="SLL0983 PROTEIN"/>
    <property type="match status" value="1"/>
</dbReference>
<keyword evidence="2" id="KW-0808">Transferase</keyword>
<dbReference type="EMBL" id="SGXA01000002">
    <property type="protein sequence ID" value="RZS71579.1"/>
    <property type="molecule type" value="Genomic_DNA"/>
</dbReference>
<dbReference type="InterPro" id="IPR008471">
    <property type="entry name" value="MnmC-like_methylTransf"/>
</dbReference>
<feature type="domain" description="MnmC-like methyltransferase" evidence="1">
    <location>
        <begin position="141"/>
        <end position="224"/>
    </location>
</feature>
<dbReference type="AlphaFoldDB" id="A0A4Q7MUF1"/>